<protein>
    <submittedName>
        <fullName evidence="1">Uncharacterized protein</fullName>
    </submittedName>
</protein>
<organism evidence="1 2">
    <name type="scientific">Rangifer tarandus platyrhynchus</name>
    <name type="common">Svalbard reindeer</name>
    <dbReference type="NCBI Taxonomy" id="3082113"/>
    <lineage>
        <taxon>Eukaryota</taxon>
        <taxon>Metazoa</taxon>
        <taxon>Chordata</taxon>
        <taxon>Craniata</taxon>
        <taxon>Vertebrata</taxon>
        <taxon>Euteleostomi</taxon>
        <taxon>Mammalia</taxon>
        <taxon>Eutheria</taxon>
        <taxon>Laurasiatheria</taxon>
        <taxon>Artiodactyla</taxon>
        <taxon>Ruminantia</taxon>
        <taxon>Pecora</taxon>
        <taxon>Cervidae</taxon>
        <taxon>Odocoileinae</taxon>
        <taxon>Rangifer</taxon>
    </lineage>
</organism>
<reference evidence="1" key="1">
    <citation type="submission" date="2023-05" db="EMBL/GenBank/DDBJ databases">
        <authorList>
            <consortium name="ELIXIR-Norway"/>
        </authorList>
    </citation>
    <scope>NUCLEOTIDE SEQUENCE</scope>
</reference>
<evidence type="ECO:0000313" key="2">
    <source>
        <dbReference type="Proteomes" id="UP001162501"/>
    </source>
</evidence>
<name>A0AC59ZP08_RANTA</name>
<dbReference type="EMBL" id="OX596115">
    <property type="protein sequence ID" value="CAN0471553.1"/>
    <property type="molecule type" value="Genomic_DNA"/>
</dbReference>
<accession>A0AC59ZP08</accession>
<evidence type="ECO:0000313" key="1">
    <source>
        <dbReference type="EMBL" id="CAN0471553.1"/>
    </source>
</evidence>
<sequence>MWSSLYSGYSSAIACLLATYSSASVVPSAVASAKHRTLVPRGLCFVQTSAWTLPGLAQTRRTHSLIKRGQGGSLALLSCLSPVEEQAPSLQAGLVNGIHFQGHVFLEPNLALTVRWPCPVSLDSSGAASFLSE</sequence>
<gene>
    <name evidence="1" type="ORF">MRATA1EN22A_LOCUS20539</name>
</gene>
<proteinExistence type="predicted"/>
<dbReference type="Proteomes" id="UP001162501">
    <property type="component" value="Chromosome 31"/>
</dbReference>
<reference evidence="1" key="2">
    <citation type="submission" date="2025-03" db="EMBL/GenBank/DDBJ databases">
        <authorList>
            <consortium name="ELIXIR-Norway"/>
            <consortium name="Elixir Norway"/>
        </authorList>
    </citation>
    <scope>NUCLEOTIDE SEQUENCE</scope>
</reference>